<keyword evidence="2" id="KW-0479">Metal-binding</keyword>
<dbReference type="GO" id="GO:0003677">
    <property type="term" value="F:DNA binding"/>
    <property type="evidence" value="ECO:0007669"/>
    <property type="project" value="UniProtKB-KW"/>
</dbReference>
<evidence type="ECO:0000256" key="2">
    <source>
        <dbReference type="ARBA" id="ARBA00022723"/>
    </source>
</evidence>
<dbReference type="EMBL" id="CAJNYD010002707">
    <property type="protein sequence ID" value="CAF3439600.1"/>
    <property type="molecule type" value="Genomic_DNA"/>
</dbReference>
<comment type="caution">
    <text evidence="7">The sequence shown here is derived from an EMBL/GenBank/DDBJ whole genome shotgun (WGS) entry which is preliminary data.</text>
</comment>
<comment type="similarity">
    <text evidence="1">Belongs to the replication factor A protein 1 family.</text>
</comment>
<keyword evidence="3" id="KW-0863">Zinc-finger</keyword>
<dbReference type="InterPro" id="IPR012340">
    <property type="entry name" value="NA-bd_OB-fold"/>
</dbReference>
<evidence type="ECO:0000313" key="9">
    <source>
        <dbReference type="EMBL" id="CAF4742729.1"/>
    </source>
</evidence>
<evidence type="ECO:0000256" key="1">
    <source>
        <dbReference type="ARBA" id="ARBA00005690"/>
    </source>
</evidence>
<dbReference type="EMBL" id="CAJOBO010001529">
    <property type="protein sequence ID" value="CAF4386959.1"/>
    <property type="molecule type" value="Genomic_DNA"/>
</dbReference>
<dbReference type="Pfam" id="PF01336">
    <property type="entry name" value="tRNA_anti-codon"/>
    <property type="match status" value="1"/>
</dbReference>
<accession>A0A818D9B9</accession>
<proteinExistence type="inferred from homology"/>
<reference evidence="7" key="1">
    <citation type="submission" date="2021-02" db="EMBL/GenBank/DDBJ databases">
        <authorList>
            <person name="Nowell W R."/>
        </authorList>
    </citation>
    <scope>NUCLEOTIDE SEQUENCE</scope>
</reference>
<evidence type="ECO:0000256" key="3">
    <source>
        <dbReference type="ARBA" id="ARBA00022771"/>
    </source>
</evidence>
<dbReference type="Proteomes" id="UP000663848">
    <property type="component" value="Unassembled WGS sequence"/>
</dbReference>
<dbReference type="Proteomes" id="UP000663833">
    <property type="component" value="Unassembled WGS sequence"/>
</dbReference>
<dbReference type="InterPro" id="IPR004365">
    <property type="entry name" value="NA-bd_OB_tRNA"/>
</dbReference>
<dbReference type="EMBL" id="CAJOBR010003557">
    <property type="protein sequence ID" value="CAF4742729.1"/>
    <property type="molecule type" value="Genomic_DNA"/>
</dbReference>
<evidence type="ECO:0000313" key="7">
    <source>
        <dbReference type="EMBL" id="CAF3439600.1"/>
    </source>
</evidence>
<evidence type="ECO:0000259" key="6">
    <source>
        <dbReference type="Pfam" id="PF01336"/>
    </source>
</evidence>
<feature type="domain" description="OB" evidence="6">
    <location>
        <begin position="92"/>
        <end position="153"/>
    </location>
</feature>
<protein>
    <recommendedName>
        <fullName evidence="6">OB domain-containing protein</fullName>
    </recommendedName>
</protein>
<keyword evidence="4" id="KW-0862">Zinc</keyword>
<dbReference type="Gene3D" id="2.40.50.140">
    <property type="entry name" value="Nucleic acid-binding proteins"/>
    <property type="match status" value="1"/>
</dbReference>
<evidence type="ECO:0000256" key="5">
    <source>
        <dbReference type="ARBA" id="ARBA00023125"/>
    </source>
</evidence>
<evidence type="ECO:0000313" key="8">
    <source>
        <dbReference type="EMBL" id="CAF4386959.1"/>
    </source>
</evidence>
<keyword evidence="5" id="KW-0238">DNA-binding</keyword>
<dbReference type="CDD" id="cd04474">
    <property type="entry name" value="RPA1_DBD_A"/>
    <property type="match status" value="1"/>
</dbReference>
<evidence type="ECO:0000313" key="10">
    <source>
        <dbReference type="Proteomes" id="UP000663833"/>
    </source>
</evidence>
<dbReference type="FunFam" id="2.40.50.140:FF:000041">
    <property type="entry name" value="Replication protein A subunit"/>
    <property type="match status" value="1"/>
</dbReference>
<gene>
    <name evidence="8" type="ORF">HFQ381_LOCUS19135</name>
    <name evidence="7" type="ORF">LUA448_LOCUS21058</name>
    <name evidence="9" type="ORF">QYT958_LOCUS20441</name>
</gene>
<dbReference type="SUPFAM" id="SSF50249">
    <property type="entry name" value="Nucleic acid-binding proteins"/>
    <property type="match status" value="1"/>
</dbReference>
<dbReference type="GO" id="GO:0008270">
    <property type="term" value="F:zinc ion binding"/>
    <property type="evidence" value="ECO:0007669"/>
    <property type="project" value="UniProtKB-KW"/>
</dbReference>
<dbReference type="Proteomes" id="UP000663851">
    <property type="component" value="Unassembled WGS sequence"/>
</dbReference>
<organism evidence="7 10">
    <name type="scientific">Rotaria socialis</name>
    <dbReference type="NCBI Taxonomy" id="392032"/>
    <lineage>
        <taxon>Eukaryota</taxon>
        <taxon>Metazoa</taxon>
        <taxon>Spiralia</taxon>
        <taxon>Gnathifera</taxon>
        <taxon>Rotifera</taxon>
        <taxon>Eurotatoria</taxon>
        <taxon>Bdelloidea</taxon>
        <taxon>Philodinida</taxon>
        <taxon>Philodinidae</taxon>
        <taxon>Rotaria</taxon>
    </lineage>
</organism>
<evidence type="ECO:0000256" key="4">
    <source>
        <dbReference type="ARBA" id="ARBA00022833"/>
    </source>
</evidence>
<name>A0A818D9B9_9BILA</name>
<sequence length="162" mass="18173">MLIINDVDIIETNANRIYYHSTRNESQQKSNKLATSPALGPFSTTPPILVHSELLSSKDFHRELTDDQSASEQVEDKNPTPISQISQCKTGWTIQGIVTNKTNTHYYKTSRGEGTLFSFDLLDEADEIRATAFNSDCSRFFPIIEIGQTYSLTKAAVKPVNR</sequence>
<dbReference type="AlphaFoldDB" id="A0A818D9B9"/>